<evidence type="ECO:0000313" key="2">
    <source>
        <dbReference type="EMBL" id="MCR6095717.1"/>
    </source>
</evidence>
<dbReference type="InterPro" id="IPR036249">
    <property type="entry name" value="Thioredoxin-like_sf"/>
</dbReference>
<reference evidence="2" key="1">
    <citation type="submission" date="2020-06" db="EMBL/GenBank/DDBJ databases">
        <title>Insight into the genomes of haloalkaliphilic bacilli from Kenyan soda lakes.</title>
        <authorList>
            <person name="Mwirichia R."/>
            <person name="Villamizar G.C."/>
            <person name="Poehlein A."/>
            <person name="Mugweru J."/>
            <person name="Kipnyargis A."/>
            <person name="Kiplimo D."/>
            <person name="Orwa P."/>
            <person name="Daniel R."/>
        </authorList>
    </citation>
    <scope>NUCLEOTIDE SEQUENCE</scope>
    <source>
        <strain evidence="2">B1096_S55</strain>
    </source>
</reference>
<dbReference type="Pfam" id="PF08534">
    <property type="entry name" value="Redoxin"/>
    <property type="match status" value="1"/>
</dbReference>
<accession>A0A9Q4FY34</accession>
<dbReference type="GO" id="GO:0016491">
    <property type="term" value="F:oxidoreductase activity"/>
    <property type="evidence" value="ECO:0007669"/>
    <property type="project" value="InterPro"/>
</dbReference>
<keyword evidence="3" id="KW-1185">Reference proteome</keyword>
<protein>
    <submittedName>
        <fullName evidence="2">Redoxin domain-containing protein</fullName>
    </submittedName>
</protein>
<sequence length="175" mass="20104">MNKIGVILIIFILAGMGYTAYSFFFNNSSENITTVNRINGEEPINLENYIGQKKTILQFVAVPCECCSYSMPFIQEFIASQSDIEVITIVFFGKEREILDKFENEYKATHLWGVDPKRDLANYYNVSVSPTYVFFDEKGNELGTHPYIIATSEELGQRYEEAYESYHHESGPDNQ</sequence>
<feature type="domain" description="Redoxin" evidence="1">
    <location>
        <begin position="40"/>
        <end position="141"/>
    </location>
</feature>
<proteinExistence type="predicted"/>
<dbReference type="Proteomes" id="UP001057753">
    <property type="component" value="Unassembled WGS sequence"/>
</dbReference>
<gene>
    <name evidence="2" type="ORF">HXA33_04100</name>
</gene>
<comment type="caution">
    <text evidence="2">The sequence shown here is derived from an EMBL/GenBank/DDBJ whole genome shotgun (WGS) entry which is preliminary data.</text>
</comment>
<name>A0A9Q4FY34_SALAG</name>
<dbReference type="SUPFAM" id="SSF52833">
    <property type="entry name" value="Thioredoxin-like"/>
    <property type="match status" value="1"/>
</dbReference>
<evidence type="ECO:0000313" key="3">
    <source>
        <dbReference type="Proteomes" id="UP001057753"/>
    </source>
</evidence>
<evidence type="ECO:0000259" key="1">
    <source>
        <dbReference type="Pfam" id="PF08534"/>
    </source>
</evidence>
<dbReference type="Gene3D" id="3.40.30.10">
    <property type="entry name" value="Glutaredoxin"/>
    <property type="match status" value="1"/>
</dbReference>
<dbReference type="AlphaFoldDB" id="A0A9Q4FY34"/>
<dbReference type="EMBL" id="JABXYM010000001">
    <property type="protein sequence ID" value="MCR6095717.1"/>
    <property type="molecule type" value="Genomic_DNA"/>
</dbReference>
<dbReference type="RefSeq" id="WP_257820468.1">
    <property type="nucleotide sequence ID" value="NZ_JABXYM010000001.1"/>
</dbReference>
<dbReference type="InterPro" id="IPR013740">
    <property type="entry name" value="Redoxin"/>
</dbReference>
<organism evidence="2 3">
    <name type="scientific">Salipaludibacillus agaradhaerens</name>
    <name type="common">Bacillus agaradhaerens</name>
    <dbReference type="NCBI Taxonomy" id="76935"/>
    <lineage>
        <taxon>Bacteria</taxon>
        <taxon>Bacillati</taxon>
        <taxon>Bacillota</taxon>
        <taxon>Bacilli</taxon>
        <taxon>Bacillales</taxon>
        <taxon>Bacillaceae</taxon>
    </lineage>
</organism>